<reference evidence="3 4" key="1">
    <citation type="submission" date="2019-11" db="EMBL/GenBank/DDBJ databases">
        <title>Maribacter lutea sp. nov., a marine bacterium isolated from intertidal sand.</title>
        <authorList>
            <person name="Liu A."/>
        </authorList>
    </citation>
    <scope>NUCLEOTIDE SEQUENCE [LARGE SCALE GENOMIC DNA]</scope>
    <source>
        <strain evidence="3 4">RZ05</strain>
    </source>
</reference>
<keyword evidence="1" id="KW-0472">Membrane</keyword>
<dbReference type="InterPro" id="IPR009589">
    <property type="entry name" value="PH_YyaB-like"/>
</dbReference>
<keyword evidence="1" id="KW-0812">Transmembrane</keyword>
<evidence type="ECO:0000259" key="2">
    <source>
        <dbReference type="Pfam" id="PF06713"/>
    </source>
</evidence>
<feature type="domain" description="Uncharacterized protein YyaB-like PH" evidence="2">
    <location>
        <begin position="53"/>
        <end position="127"/>
    </location>
</feature>
<evidence type="ECO:0000256" key="1">
    <source>
        <dbReference type="SAM" id="Phobius"/>
    </source>
</evidence>
<keyword evidence="4" id="KW-1185">Reference proteome</keyword>
<feature type="transmembrane region" description="Helical" evidence="1">
    <location>
        <begin position="33"/>
        <end position="50"/>
    </location>
</feature>
<keyword evidence="1" id="KW-1133">Transmembrane helix</keyword>
<dbReference type="Proteomes" id="UP000443153">
    <property type="component" value="Unassembled WGS sequence"/>
</dbReference>
<dbReference type="AlphaFoldDB" id="A0A6I2MJQ4"/>
<protein>
    <recommendedName>
        <fullName evidence="2">Uncharacterized protein YyaB-like PH domain-containing protein</fullName>
    </recommendedName>
</protein>
<dbReference type="Pfam" id="PF06713">
    <property type="entry name" value="bPH_4"/>
    <property type="match status" value="1"/>
</dbReference>
<dbReference type="RefSeq" id="WP_154365613.1">
    <property type="nucleotide sequence ID" value="NZ_WKJH01000005.1"/>
</dbReference>
<feature type="transmembrane region" description="Helical" evidence="1">
    <location>
        <begin position="7"/>
        <end position="27"/>
    </location>
</feature>
<proteinExistence type="predicted"/>
<name>A0A6I2MJQ4_9FLAO</name>
<comment type="caution">
    <text evidence="3">The sequence shown here is derived from an EMBL/GenBank/DDBJ whole genome shotgun (WGS) entry which is preliminary data.</text>
</comment>
<dbReference type="EMBL" id="WKJH01000005">
    <property type="protein sequence ID" value="MRX64101.1"/>
    <property type="molecule type" value="Genomic_DNA"/>
</dbReference>
<evidence type="ECO:0000313" key="4">
    <source>
        <dbReference type="Proteomes" id="UP000443153"/>
    </source>
</evidence>
<sequence>MKVYKSKIGIGLVLVIVLVFIISSYNLILDKSWGGLLFMTLTAAFIAHLFHQTYYTIDGNILKVKSGFLLKQSYEISQITRITETHNPISAPAASLDRLEINLDNGKNVIISPKLKYDFIDDLKKRNPKIKIELRTRSKAKQ</sequence>
<evidence type="ECO:0000313" key="3">
    <source>
        <dbReference type="EMBL" id="MRX64101.1"/>
    </source>
</evidence>
<dbReference type="GO" id="GO:0030153">
    <property type="term" value="P:bacteriocin immunity"/>
    <property type="evidence" value="ECO:0007669"/>
    <property type="project" value="InterPro"/>
</dbReference>
<accession>A0A6I2MJQ4</accession>
<dbReference type="OrthoDB" id="1261156at2"/>
<gene>
    <name evidence="3" type="ORF">GJ691_07950</name>
</gene>
<organism evidence="3 4">
    <name type="scientific">Maribacter luteus</name>
    <dbReference type="NCBI Taxonomy" id="2594478"/>
    <lineage>
        <taxon>Bacteria</taxon>
        <taxon>Pseudomonadati</taxon>
        <taxon>Bacteroidota</taxon>
        <taxon>Flavobacteriia</taxon>
        <taxon>Flavobacteriales</taxon>
        <taxon>Flavobacteriaceae</taxon>
        <taxon>Maribacter</taxon>
    </lineage>
</organism>